<keyword evidence="3" id="KW-1185">Reference proteome</keyword>
<evidence type="ECO:0000259" key="1">
    <source>
        <dbReference type="PROSITE" id="PS50965"/>
    </source>
</evidence>
<organism evidence="2 3">
    <name type="scientific">Metabacillus idriensis</name>
    <dbReference type="NCBI Taxonomy" id="324768"/>
    <lineage>
        <taxon>Bacteria</taxon>
        <taxon>Bacillati</taxon>
        <taxon>Bacillota</taxon>
        <taxon>Bacilli</taxon>
        <taxon>Bacillales</taxon>
        <taxon>Bacillaceae</taxon>
        <taxon>Metabacillus</taxon>
    </lineage>
</organism>
<dbReference type="RefSeq" id="WP_154318026.1">
    <property type="nucleotide sequence ID" value="NZ_CAJGAA010000001.1"/>
</dbReference>
<evidence type="ECO:0000313" key="3">
    <source>
        <dbReference type="Proteomes" id="UP000441585"/>
    </source>
</evidence>
<dbReference type="EMBL" id="WKKF01000001">
    <property type="protein sequence ID" value="MRX53021.1"/>
    <property type="molecule type" value="Genomic_DNA"/>
</dbReference>
<accession>A0A6I2M9D3</accession>
<feature type="domain" description="NERD" evidence="1">
    <location>
        <begin position="41"/>
        <end position="157"/>
    </location>
</feature>
<dbReference type="Pfam" id="PF08378">
    <property type="entry name" value="NERD"/>
    <property type="match status" value="1"/>
</dbReference>
<dbReference type="Proteomes" id="UP000441585">
    <property type="component" value="Unassembled WGS sequence"/>
</dbReference>
<proteinExistence type="predicted"/>
<sequence length="322" mass="37226">MIKKERKIPIIILQYEALLRRIPENHPKRPYILEELAKSKAGYNGEKSVDYHLALIDQKKYYIYHGLRLEIGPHIFQIDSLLVSKSLLILIETKNILGTLYFDDHFSQLIRTLNGVETGFSDPRLQVDRQETLLQQFLKQNHITCPPFKSLVVISNPSSIIKAPSSLKKTSIIHGANLPSLIKKLESSHPNEILSDKEWNKLSRVLLKKHTLSIRNILPKFNLNAKDLIQGVYCPNCQLLPMDRTFSSWSCQHCRFSSRSVYLHSLIDYALLVSREITNKQAREFLQLPSKSSAYNLLRSFEHSGETKGRKYQLSSLLEQYR</sequence>
<dbReference type="InterPro" id="IPR011528">
    <property type="entry name" value="NERD"/>
</dbReference>
<comment type="caution">
    <text evidence="2">The sequence shown here is derived from an EMBL/GenBank/DDBJ whole genome shotgun (WGS) entry which is preliminary data.</text>
</comment>
<dbReference type="AlphaFoldDB" id="A0A6I2M9D3"/>
<gene>
    <name evidence="2" type="ORF">GJU41_03480</name>
</gene>
<reference evidence="2 3" key="1">
    <citation type="submission" date="2019-11" db="EMBL/GenBank/DDBJ databases">
        <title>Bacillus idriensis genome.</title>
        <authorList>
            <person name="Konopka E.N."/>
            <person name="Newman J.D."/>
        </authorList>
    </citation>
    <scope>NUCLEOTIDE SEQUENCE [LARGE SCALE GENOMIC DNA]</scope>
    <source>
        <strain evidence="2 3">DSM 19097</strain>
    </source>
</reference>
<name>A0A6I2M9D3_9BACI</name>
<dbReference type="PROSITE" id="PS50965">
    <property type="entry name" value="NERD"/>
    <property type="match status" value="1"/>
</dbReference>
<evidence type="ECO:0000313" key="2">
    <source>
        <dbReference type="EMBL" id="MRX53021.1"/>
    </source>
</evidence>
<protein>
    <submittedName>
        <fullName evidence="2">NERD domain-containing protein</fullName>
    </submittedName>
</protein>